<reference evidence="1 2" key="2">
    <citation type="submission" date="2018-11" db="EMBL/GenBank/DDBJ databases">
        <authorList>
            <consortium name="Pathogen Informatics"/>
        </authorList>
    </citation>
    <scope>NUCLEOTIDE SEQUENCE [LARGE SCALE GENOMIC DNA]</scope>
</reference>
<gene>
    <name evidence="1" type="ORF">SBAD_LOCUS379</name>
</gene>
<dbReference type="EMBL" id="UZAM01000887">
    <property type="protein sequence ID" value="VDO82929.1"/>
    <property type="molecule type" value="Genomic_DNA"/>
</dbReference>
<evidence type="ECO:0000313" key="1">
    <source>
        <dbReference type="EMBL" id="VDO82929.1"/>
    </source>
</evidence>
<organism evidence="3">
    <name type="scientific">Soboliphyme baturini</name>
    <dbReference type="NCBI Taxonomy" id="241478"/>
    <lineage>
        <taxon>Eukaryota</taxon>
        <taxon>Metazoa</taxon>
        <taxon>Ecdysozoa</taxon>
        <taxon>Nematoda</taxon>
        <taxon>Enoplea</taxon>
        <taxon>Dorylaimia</taxon>
        <taxon>Dioctophymatida</taxon>
        <taxon>Dioctophymatoidea</taxon>
        <taxon>Soboliphymatidae</taxon>
        <taxon>Soboliphyme</taxon>
    </lineage>
</organism>
<evidence type="ECO:0000313" key="2">
    <source>
        <dbReference type="Proteomes" id="UP000270296"/>
    </source>
</evidence>
<accession>A0A183I9T5</accession>
<dbReference type="AlphaFoldDB" id="A0A183I9T5"/>
<protein>
    <submittedName>
        <fullName evidence="3">Enhancer of polycomb-like protein</fullName>
    </submittedName>
</protein>
<evidence type="ECO:0000313" key="3">
    <source>
        <dbReference type="WBParaSite" id="SBAD_0000039801-mRNA-1"/>
    </source>
</evidence>
<dbReference type="OrthoDB" id="435275at2759"/>
<reference evidence="3" key="1">
    <citation type="submission" date="2016-06" db="UniProtKB">
        <authorList>
            <consortium name="WormBaseParasite"/>
        </authorList>
    </citation>
    <scope>IDENTIFICATION</scope>
</reference>
<dbReference type="WBParaSite" id="SBAD_0000039801-mRNA-1">
    <property type="protein sequence ID" value="SBAD_0000039801-mRNA-1"/>
    <property type="gene ID" value="SBAD_0000039801"/>
</dbReference>
<sequence length="79" mass="8741">MSKLSFRARALDANKLMPIFLDEELPDLCDYASINRSVPAMPSGMEKEEEMVSAKNSRWRLALCLPPFPKGGACVVALI</sequence>
<name>A0A183I9T5_9BILA</name>
<proteinExistence type="predicted"/>
<keyword evidence="2" id="KW-1185">Reference proteome</keyword>
<dbReference type="Proteomes" id="UP000270296">
    <property type="component" value="Unassembled WGS sequence"/>
</dbReference>